<dbReference type="GO" id="GO:0016757">
    <property type="term" value="F:glycosyltransferase activity"/>
    <property type="evidence" value="ECO:0007669"/>
    <property type="project" value="UniProtKB-KW"/>
</dbReference>
<dbReference type="AlphaFoldDB" id="A0A832I065"/>
<reference evidence="4" key="1">
    <citation type="journal article" date="2020" name="mSystems">
        <title>Genome- and Community-Level Interaction Insights into Carbon Utilization and Element Cycling Functions of Hydrothermarchaeota in Hydrothermal Sediment.</title>
        <authorList>
            <person name="Zhou Z."/>
            <person name="Liu Y."/>
            <person name="Xu W."/>
            <person name="Pan J."/>
            <person name="Luo Z.H."/>
            <person name="Li M."/>
        </authorList>
    </citation>
    <scope>NUCLEOTIDE SEQUENCE [LARGE SCALE GENOMIC DNA]</scope>
    <source>
        <strain evidence="4">SpSt-381</strain>
    </source>
</reference>
<dbReference type="Pfam" id="PF00534">
    <property type="entry name" value="Glycos_transf_1"/>
    <property type="match status" value="1"/>
</dbReference>
<organism evidence="4">
    <name type="scientific">Eiseniibacteriota bacterium</name>
    <dbReference type="NCBI Taxonomy" id="2212470"/>
    <lineage>
        <taxon>Bacteria</taxon>
        <taxon>Candidatus Eiseniibacteriota</taxon>
    </lineage>
</organism>
<keyword evidence="2 4" id="KW-0808">Transferase</keyword>
<gene>
    <name evidence="4" type="ORF">ENR23_01225</name>
</gene>
<dbReference type="PANTHER" id="PTHR12526:SF510">
    <property type="entry name" value="D-INOSITOL 3-PHOSPHATE GLYCOSYLTRANSFERASE"/>
    <property type="match status" value="1"/>
</dbReference>
<feature type="domain" description="Glycosyl transferase family 1" evidence="3">
    <location>
        <begin position="201"/>
        <end position="349"/>
    </location>
</feature>
<protein>
    <submittedName>
        <fullName evidence="4">Glycosyltransferase</fullName>
    </submittedName>
</protein>
<evidence type="ECO:0000313" key="4">
    <source>
        <dbReference type="EMBL" id="HGZ42043.1"/>
    </source>
</evidence>
<dbReference type="EMBL" id="DSQF01000002">
    <property type="protein sequence ID" value="HGZ42043.1"/>
    <property type="molecule type" value="Genomic_DNA"/>
</dbReference>
<dbReference type="CDD" id="cd03801">
    <property type="entry name" value="GT4_PimA-like"/>
    <property type="match status" value="1"/>
</dbReference>
<accession>A0A832I065</accession>
<dbReference type="SUPFAM" id="SSF53756">
    <property type="entry name" value="UDP-Glycosyltransferase/glycogen phosphorylase"/>
    <property type="match status" value="1"/>
</dbReference>
<evidence type="ECO:0000259" key="3">
    <source>
        <dbReference type="Pfam" id="PF00534"/>
    </source>
</evidence>
<name>A0A832I065_UNCEI</name>
<evidence type="ECO:0000256" key="2">
    <source>
        <dbReference type="ARBA" id="ARBA00022679"/>
    </source>
</evidence>
<comment type="caution">
    <text evidence="4">The sequence shown here is derived from an EMBL/GenBank/DDBJ whole genome shotgun (WGS) entry which is preliminary data.</text>
</comment>
<sequence>MRRALKSEREACAARIVSQGDVRWFQGGTESCGPGRFGVVGVALLRCPPVRIALFLPHVGVFGGVRRFLELGNAWSRQGHEVTLYHPDGTPPAWLPFLGATARLESAAGARSDLAIGGDPHTLDALLAHPSARRVYYCVIEGDPGAPRAAAAGAILAANSGPLRRALARVTARAVLDGAGGINTGQFRPDPARRAHAPLRVLLNGRRSRRKKGTDLVLAALRGLGHRVPAFEVVLFDAMDAHNRQDPRDGAPLPPNARFVLNPSQEELVALYQSSHVFVAAERKAGWCNTALEAMACGCAVVCTRSGTRDFARHGQNALVTLRHPFFIGRAIRRLLVDAELRARLAAAGPASAEPWRWERLAEKLLAQLAG</sequence>
<keyword evidence="1" id="KW-0328">Glycosyltransferase</keyword>
<proteinExistence type="predicted"/>
<dbReference type="PANTHER" id="PTHR12526">
    <property type="entry name" value="GLYCOSYLTRANSFERASE"/>
    <property type="match status" value="1"/>
</dbReference>
<dbReference type="InterPro" id="IPR001296">
    <property type="entry name" value="Glyco_trans_1"/>
</dbReference>
<dbReference type="Gene3D" id="3.40.50.2000">
    <property type="entry name" value="Glycogen Phosphorylase B"/>
    <property type="match status" value="2"/>
</dbReference>
<evidence type="ECO:0000256" key="1">
    <source>
        <dbReference type="ARBA" id="ARBA00022676"/>
    </source>
</evidence>